<keyword evidence="5 6" id="KW-0472">Membrane</keyword>
<keyword evidence="4 6" id="KW-1133">Transmembrane helix</keyword>
<comment type="subcellular location">
    <subcellularLocation>
        <location evidence="1">Cell membrane</location>
        <topology evidence="1">Multi-pass membrane protein</topology>
    </subcellularLocation>
</comment>
<dbReference type="PANTHER" id="PTHR33406:SF13">
    <property type="entry name" value="MEMBRANE PROTEIN YDFJ"/>
    <property type="match status" value="1"/>
</dbReference>
<feature type="domain" description="SSD" evidence="7">
    <location>
        <begin position="590"/>
        <end position="755"/>
    </location>
</feature>
<dbReference type="EMBL" id="CAADFF010000003">
    <property type="protein sequence ID" value="VFJ86497.1"/>
    <property type="molecule type" value="Genomic_DNA"/>
</dbReference>
<feature type="transmembrane region" description="Helical" evidence="6">
    <location>
        <begin position="401"/>
        <end position="418"/>
    </location>
</feature>
<feature type="domain" description="SSD" evidence="7">
    <location>
        <begin position="247"/>
        <end position="371"/>
    </location>
</feature>
<feature type="transmembrane region" description="Helical" evidence="6">
    <location>
        <begin position="318"/>
        <end position="337"/>
    </location>
</feature>
<feature type="transmembrane region" description="Helical" evidence="6">
    <location>
        <begin position="655"/>
        <end position="676"/>
    </location>
</feature>
<dbReference type="PROSITE" id="PS50156">
    <property type="entry name" value="SSD"/>
    <property type="match status" value="2"/>
</dbReference>
<dbReference type="Pfam" id="PF03176">
    <property type="entry name" value="MMPL"/>
    <property type="match status" value="2"/>
</dbReference>
<gene>
    <name evidence="8" type="ORF">BECKLFY1418B_GA0070995_100361</name>
</gene>
<keyword evidence="2" id="KW-1003">Cell membrane</keyword>
<feature type="transmembrane region" description="Helical" evidence="6">
    <location>
        <begin position="277"/>
        <end position="297"/>
    </location>
</feature>
<evidence type="ECO:0000256" key="2">
    <source>
        <dbReference type="ARBA" id="ARBA00022475"/>
    </source>
</evidence>
<dbReference type="PANTHER" id="PTHR33406">
    <property type="entry name" value="MEMBRANE PROTEIN MJ1562-RELATED"/>
    <property type="match status" value="1"/>
</dbReference>
<feature type="transmembrane region" description="Helical" evidence="6">
    <location>
        <begin position="600"/>
        <end position="620"/>
    </location>
</feature>
<evidence type="ECO:0000256" key="3">
    <source>
        <dbReference type="ARBA" id="ARBA00022692"/>
    </source>
</evidence>
<reference evidence="8" key="1">
    <citation type="submission" date="2019-02" db="EMBL/GenBank/DDBJ databases">
        <authorList>
            <person name="Gruber-Vodicka R. H."/>
            <person name="Seah K. B. B."/>
        </authorList>
    </citation>
    <scope>NUCLEOTIDE SEQUENCE</scope>
    <source>
        <strain evidence="8">BECK_M7</strain>
    </source>
</reference>
<accession>A0A450U5P4</accession>
<protein>
    <recommendedName>
        <fullName evidence="7">SSD domain-containing protein</fullName>
    </recommendedName>
</protein>
<feature type="transmembrane region" description="Helical" evidence="6">
    <location>
        <begin position="349"/>
        <end position="380"/>
    </location>
</feature>
<dbReference type="InterPro" id="IPR004869">
    <property type="entry name" value="MMPL_dom"/>
</dbReference>
<evidence type="ECO:0000313" key="8">
    <source>
        <dbReference type="EMBL" id="VFJ86497.1"/>
    </source>
</evidence>
<feature type="transmembrane region" description="Helical" evidence="6">
    <location>
        <begin position="730"/>
        <end position="753"/>
    </location>
</feature>
<dbReference type="Gene3D" id="1.20.1640.10">
    <property type="entry name" value="Multidrug efflux transporter AcrB transmembrane domain"/>
    <property type="match status" value="2"/>
</dbReference>
<evidence type="ECO:0000256" key="4">
    <source>
        <dbReference type="ARBA" id="ARBA00022989"/>
    </source>
</evidence>
<feature type="transmembrane region" description="Helical" evidence="6">
    <location>
        <begin position="221"/>
        <end position="240"/>
    </location>
</feature>
<dbReference type="InterPro" id="IPR000731">
    <property type="entry name" value="SSD"/>
</dbReference>
<sequence length="764" mass="85127">MIERFGYGVIRWRYWILLATLVSTALAVVASLSLKFEADYRVFFNEDNPQLLAFEALQDTYAKDDNVVFVLAPRDGRVFTRETLQAVAWLTEEAWQIPYSNRVDSITNFQHTYAEGDDIIVEDLISDAKDLTEADIARIRDIVLREPQLVNNLISPTAHVTGINVTVQLPDQASDEKTPEIVAFARDLRRTLRADHPDIEVYITGLVPTNNAFLEVSQRDMMVLVPAMFGVILLLLWLLLHFLSGVIATILVIVSSTMIAMGLTGIIGISLTAVSNIAPVVILTLAIANSVHILTGFRRSLHEKDKYAAIAESLRINLTPVFLVSLTTTIGFLTLNFGEIPPLRDLGNIVAMGVTVAFILSVMFLPALMAIFPAPPPLLATASGVRAMRGLGEFVVRRRTLLMWCTMGVTLTLIAFLPRNELDDEYLKYYDESMDIRIASDFTIENLTGLQRINYSLNAGEEWGICRPEFLHKVARFAAWYREQPEVVHVDSIVDTLKQLNQNMHGDDPAYYHLPERRDLSAQYLLFYEMSLPYGLDLNNQIDMHKSATRLIATVQGLSDNELLALEGRAQRWLRENAPALQTHGVGASMIFANVSYRNLRSLLLGAVIALLVISLILVVASRSVKFGLISMIPNLVPMTMAFGLWGMLVTKVNLGLSGVAIITMGIVVDDTIHFLNKYLHARRKQNLESPDAVRYAFDRAGVALWTTSLTLVAGFLVLTLSSFSLNSSMGIMTAMIIVLALFTDFLLLPPLLMKWDGSRVLKP</sequence>
<evidence type="ECO:0000256" key="5">
    <source>
        <dbReference type="ARBA" id="ARBA00023136"/>
    </source>
</evidence>
<organism evidence="8">
    <name type="scientific">Candidatus Kentrum sp. LFY</name>
    <dbReference type="NCBI Taxonomy" id="2126342"/>
    <lineage>
        <taxon>Bacteria</taxon>
        <taxon>Pseudomonadati</taxon>
        <taxon>Pseudomonadota</taxon>
        <taxon>Gammaproteobacteria</taxon>
        <taxon>Candidatus Kentrum</taxon>
    </lineage>
</organism>
<evidence type="ECO:0000256" key="1">
    <source>
        <dbReference type="ARBA" id="ARBA00004651"/>
    </source>
</evidence>
<evidence type="ECO:0000259" key="7">
    <source>
        <dbReference type="PROSITE" id="PS50156"/>
    </source>
</evidence>
<feature type="transmembrane region" description="Helical" evidence="6">
    <location>
        <begin position="12"/>
        <end position="34"/>
    </location>
</feature>
<dbReference type="SUPFAM" id="SSF82866">
    <property type="entry name" value="Multidrug efflux transporter AcrB transmembrane domain"/>
    <property type="match status" value="2"/>
</dbReference>
<feature type="transmembrane region" description="Helical" evidence="6">
    <location>
        <begin position="703"/>
        <end position="724"/>
    </location>
</feature>
<name>A0A450U5P4_9GAMM</name>
<dbReference type="AlphaFoldDB" id="A0A450U5P4"/>
<proteinExistence type="predicted"/>
<dbReference type="InterPro" id="IPR050545">
    <property type="entry name" value="Mycobact_MmpL"/>
</dbReference>
<feature type="transmembrane region" description="Helical" evidence="6">
    <location>
        <begin position="627"/>
        <end position="649"/>
    </location>
</feature>
<feature type="transmembrane region" description="Helical" evidence="6">
    <location>
        <begin position="247"/>
        <end position="271"/>
    </location>
</feature>
<evidence type="ECO:0000256" key="6">
    <source>
        <dbReference type="SAM" id="Phobius"/>
    </source>
</evidence>
<keyword evidence="3 6" id="KW-0812">Transmembrane</keyword>
<dbReference type="GO" id="GO:0005886">
    <property type="term" value="C:plasma membrane"/>
    <property type="evidence" value="ECO:0007669"/>
    <property type="project" value="UniProtKB-SubCell"/>
</dbReference>